<proteinExistence type="inferred from homology"/>
<comment type="function">
    <text evidence="7">Functions as a component of the DNA-binding general transcription factor complex TFIID. Binding of TFIID to a promoter (with or without TATA element) is the initial step in pre-initiation complex (PIC) formation. TFIID plays a key role in the regulation of gene expression by RNA polymerase II through different activities such as transcription activator interaction, core promoter recognition and selectivity, TFIIA and TFIIB interaction, chromatin modification (histone acetylation by TAF1), facilitation of DNA opening and initiation of transcription.</text>
</comment>
<evidence type="ECO:0000256" key="1">
    <source>
        <dbReference type="ARBA" id="ARBA00004123"/>
    </source>
</evidence>
<dbReference type="InterPro" id="IPR007900">
    <property type="entry name" value="TAF4_C"/>
</dbReference>
<feature type="region of interest" description="Disordered" evidence="9">
    <location>
        <begin position="1"/>
        <end position="193"/>
    </location>
</feature>
<evidence type="ECO:0000256" key="4">
    <source>
        <dbReference type="ARBA" id="ARBA00023015"/>
    </source>
</evidence>
<evidence type="ECO:0000256" key="5">
    <source>
        <dbReference type="ARBA" id="ARBA00023163"/>
    </source>
</evidence>
<dbReference type="Proteomes" id="UP000070501">
    <property type="component" value="Unassembled WGS sequence"/>
</dbReference>
<feature type="compositionally biased region" description="Low complexity" evidence="9">
    <location>
        <begin position="437"/>
        <end position="453"/>
    </location>
</feature>
<feature type="compositionally biased region" description="Pro residues" evidence="9">
    <location>
        <begin position="44"/>
        <end position="54"/>
    </location>
</feature>
<protein>
    <recommendedName>
        <fullName evidence="3">Transcription initiation factor TFIID subunit 4</fullName>
    </recommendedName>
    <alternativeName>
        <fullName evidence="8">TBP-associated factor 4</fullName>
    </alternativeName>
</protein>
<feature type="compositionally biased region" description="Polar residues" evidence="9">
    <location>
        <begin position="97"/>
        <end position="106"/>
    </location>
</feature>
<sequence length="675" mass="69659">MSQPPSQPTAPQPQQSSAQATPSPGAQIASSNLGMPPTKRPRISPGPPSQPGSPYPGSQYGNMPSPGASTPGAMTPGAGAPSPVPQPLSKAPGQPVNYATSFARNGSATPVPTPTQTQPPSQAPSQPQTPIPANNGLPMPVVSAGAMPQSIMMPSQPTTPSALLPTPQAPYTNATLMPIPSPSTPAPAGEMPPPPLNASGSFSAAGPAKAPTKSYAYEMDDMLAGTGINLEEEQELMNEFELRESLSARRPGGRKSLYGAGPANQPPEESEARTTEQLAAEAADKAWNEAAQRLAISRTVELTSHLLDPGFLHRKMAAAASRNNLGLNLDVRSDGKSQYMGRLTAPDTFPKPTINVSTTKTDDGTIITTHGSFIPKEAFLVDQIALLSIATREHLRGLLTDAHKKSLSRQQKSHGQVPAPWTPAASPGPVATNGVVGASPATAGGSAASPALAPKKRPADAMSNGLPTPVSDASPSVNPLAEAMRALGKANRSAEEARMKKRQKRMNDANKDKTGTDGSRAGSTAPGGEGGEVKAPTKKEAKKSAKLAEASSTTVNNTLSLFAGGKKKKKYSWMSGGGGASGPGTPQPQVGGAPDTPGGTGGAMPKATNGPLTMAPNSKHLPGAWREDGPTGKNIQMRDWILVLEDRGQDNIALQRLYDKLDKSNLGDKTTNDEP</sequence>
<feature type="compositionally biased region" description="Basic and acidic residues" evidence="9">
    <location>
        <begin position="505"/>
        <end position="515"/>
    </location>
</feature>
<evidence type="ECO:0000256" key="9">
    <source>
        <dbReference type="SAM" id="MobiDB-lite"/>
    </source>
</evidence>
<keyword evidence="4" id="KW-0805">Transcription regulation</keyword>
<evidence type="ECO:0000256" key="3">
    <source>
        <dbReference type="ARBA" id="ARBA00017306"/>
    </source>
</evidence>
<evidence type="ECO:0000259" key="10">
    <source>
        <dbReference type="Pfam" id="PF05236"/>
    </source>
</evidence>
<dbReference type="GO" id="GO:0005669">
    <property type="term" value="C:transcription factor TFIID complex"/>
    <property type="evidence" value="ECO:0007669"/>
    <property type="project" value="InterPro"/>
</dbReference>
<comment type="subcellular location">
    <subcellularLocation>
        <location evidence="1">Nucleus</location>
    </subcellularLocation>
</comment>
<evidence type="ECO:0000313" key="11">
    <source>
        <dbReference type="EMBL" id="KXJ86743.1"/>
    </source>
</evidence>
<feature type="region of interest" description="Disordered" evidence="9">
    <location>
        <begin position="247"/>
        <end position="282"/>
    </location>
</feature>
<evidence type="ECO:0000256" key="6">
    <source>
        <dbReference type="ARBA" id="ARBA00023242"/>
    </source>
</evidence>
<feature type="domain" description="Transcription initiation factor TFIID component TAF4 C-terminal" evidence="10">
    <location>
        <begin position="382"/>
        <end position="649"/>
    </location>
</feature>
<accession>A0A136IPA2</accession>
<dbReference type="GO" id="GO:0006352">
    <property type="term" value="P:DNA-templated transcription initiation"/>
    <property type="evidence" value="ECO:0007669"/>
    <property type="project" value="InterPro"/>
</dbReference>
<keyword evidence="12" id="KW-1185">Reference proteome</keyword>
<dbReference type="InParanoid" id="A0A136IPA2"/>
<keyword evidence="5" id="KW-0804">Transcription</keyword>
<evidence type="ECO:0000313" key="12">
    <source>
        <dbReference type="Proteomes" id="UP000070501"/>
    </source>
</evidence>
<feature type="compositionally biased region" description="Low complexity" evidence="9">
    <location>
        <begin position="12"/>
        <end position="27"/>
    </location>
</feature>
<feature type="compositionally biased region" description="Pro residues" evidence="9">
    <location>
        <begin position="1"/>
        <end position="11"/>
    </location>
</feature>
<organism evidence="11 12">
    <name type="scientific">Microdochium bolleyi</name>
    <dbReference type="NCBI Taxonomy" id="196109"/>
    <lineage>
        <taxon>Eukaryota</taxon>
        <taxon>Fungi</taxon>
        <taxon>Dikarya</taxon>
        <taxon>Ascomycota</taxon>
        <taxon>Pezizomycotina</taxon>
        <taxon>Sordariomycetes</taxon>
        <taxon>Xylariomycetidae</taxon>
        <taxon>Xylariales</taxon>
        <taxon>Microdochiaceae</taxon>
        <taxon>Microdochium</taxon>
    </lineage>
</organism>
<keyword evidence="6" id="KW-0539">Nucleus</keyword>
<reference evidence="12" key="1">
    <citation type="submission" date="2016-02" db="EMBL/GenBank/DDBJ databases">
        <title>Draft genome sequence of Microdochium bolleyi, a fungal endophyte of beachgrass.</title>
        <authorList>
            <consortium name="DOE Joint Genome Institute"/>
            <person name="David A.S."/>
            <person name="May G."/>
            <person name="Haridas S."/>
            <person name="Lim J."/>
            <person name="Wang M."/>
            <person name="Labutti K."/>
            <person name="Lipzen A."/>
            <person name="Barry K."/>
            <person name="Grigoriev I.V."/>
        </authorList>
    </citation>
    <scope>NUCLEOTIDE SEQUENCE [LARGE SCALE GENOMIC DNA]</scope>
    <source>
        <strain evidence="12">J235TASD1</strain>
    </source>
</reference>
<comment type="similarity">
    <text evidence="2">Belongs to the TAF4 family.</text>
</comment>
<feature type="compositionally biased region" description="Pro residues" evidence="9">
    <location>
        <begin position="179"/>
        <end position="193"/>
    </location>
</feature>
<feature type="region of interest" description="Disordered" evidence="9">
    <location>
        <begin position="566"/>
        <end position="632"/>
    </location>
</feature>
<name>A0A136IPA2_9PEZI</name>
<dbReference type="AlphaFoldDB" id="A0A136IPA2"/>
<evidence type="ECO:0000256" key="7">
    <source>
        <dbReference type="ARBA" id="ARBA00025346"/>
    </source>
</evidence>
<evidence type="ECO:0000256" key="2">
    <source>
        <dbReference type="ARBA" id="ARBA00006178"/>
    </source>
</evidence>
<evidence type="ECO:0000256" key="8">
    <source>
        <dbReference type="ARBA" id="ARBA00031747"/>
    </source>
</evidence>
<dbReference type="EMBL" id="KQ964266">
    <property type="protein sequence ID" value="KXJ86743.1"/>
    <property type="molecule type" value="Genomic_DNA"/>
</dbReference>
<dbReference type="Pfam" id="PF05236">
    <property type="entry name" value="TAF4"/>
    <property type="match status" value="1"/>
</dbReference>
<gene>
    <name evidence="11" type="ORF">Micbo1qcDRAFT_34310</name>
</gene>
<feature type="compositionally biased region" description="Low complexity" evidence="9">
    <location>
        <begin position="107"/>
        <end position="133"/>
    </location>
</feature>
<dbReference type="OrthoDB" id="21060at2759"/>
<dbReference type="STRING" id="196109.A0A136IPA2"/>
<feature type="compositionally biased region" description="Basic and acidic residues" evidence="9">
    <location>
        <begin position="531"/>
        <end position="543"/>
    </location>
</feature>
<feature type="region of interest" description="Disordered" evidence="9">
    <location>
        <begin position="405"/>
        <end position="546"/>
    </location>
</feature>
<feature type="compositionally biased region" description="Polar residues" evidence="9">
    <location>
        <begin position="152"/>
        <end position="161"/>
    </location>
</feature>